<dbReference type="STRING" id="1844972.A7K91_13810"/>
<protein>
    <submittedName>
        <fullName evidence="2">Exopolysaccharide biosynthesis protein</fullName>
    </submittedName>
</protein>
<dbReference type="InterPro" id="IPR018711">
    <property type="entry name" value="NAGPA"/>
</dbReference>
<evidence type="ECO:0000259" key="1">
    <source>
        <dbReference type="Pfam" id="PF09992"/>
    </source>
</evidence>
<dbReference type="PANTHER" id="PTHR40446:SF2">
    <property type="entry name" value="N-ACETYLGLUCOSAMINE-1-PHOSPHODIESTER ALPHA-N-ACETYLGLUCOSAMINIDASE"/>
    <property type="match status" value="1"/>
</dbReference>
<keyword evidence="3" id="KW-1185">Reference proteome</keyword>
<dbReference type="Proteomes" id="UP000092024">
    <property type="component" value="Unassembled WGS sequence"/>
</dbReference>
<accession>A0A1A5YJB2</accession>
<name>A0A1A5YJB2_9BACL</name>
<dbReference type="RefSeq" id="WP_068682945.1">
    <property type="nucleotide sequence ID" value="NZ_LYPA01000054.1"/>
</dbReference>
<dbReference type="Pfam" id="PF09992">
    <property type="entry name" value="NAGPA"/>
    <property type="match status" value="1"/>
</dbReference>
<evidence type="ECO:0000313" key="2">
    <source>
        <dbReference type="EMBL" id="OBR65653.1"/>
    </source>
</evidence>
<evidence type="ECO:0000313" key="3">
    <source>
        <dbReference type="Proteomes" id="UP000092024"/>
    </source>
</evidence>
<sequence length="357" mass="38384">MNPVKLLNRTALFAVTPFLGILIWLLSSNIAITLSSGDIAMPEMRQSAQSSDSLGKLASGLDQAQEIAAHTGESLRKQVELYDKTNAEMAEIGKLAAAQAGRPLAIYDAKITARLGKPSTTISSNKLRAQLFYLKNEQFRSYAVKIQLKDPDAMDMVLGGSELGQAMTTLQAVKKHGAAVGVNAGGFADSKGSRYPLGTTMVNGEYVAGFQPTYLDLFFVGLNESGKLIGGKFDKQEQLDAKKPRFGATFVPILLKGGAKQEIPAKWQNSPKRAPRTIIANYKDNQLLLLVTDGYNEAGSSGASLAELQDLLQAYGVIDAYNLDGGGSSSLVFNGKLINKPSDGSLRKLPTHFLFYK</sequence>
<feature type="domain" description="Phosphodiester glycosidase" evidence="1">
    <location>
        <begin position="177"/>
        <end position="355"/>
    </location>
</feature>
<gene>
    <name evidence="2" type="ORF">A7K91_13810</name>
</gene>
<dbReference type="OrthoDB" id="9816453at2"/>
<proteinExistence type="predicted"/>
<organism evidence="2 3">
    <name type="scientific">Paenibacillus oryzae</name>
    <dbReference type="NCBI Taxonomy" id="1844972"/>
    <lineage>
        <taxon>Bacteria</taxon>
        <taxon>Bacillati</taxon>
        <taxon>Bacillota</taxon>
        <taxon>Bacilli</taxon>
        <taxon>Bacillales</taxon>
        <taxon>Paenibacillaceae</taxon>
        <taxon>Paenibacillus</taxon>
    </lineage>
</organism>
<comment type="caution">
    <text evidence="2">The sequence shown here is derived from an EMBL/GenBank/DDBJ whole genome shotgun (WGS) entry which is preliminary data.</text>
</comment>
<dbReference type="PANTHER" id="PTHR40446">
    <property type="entry name" value="N-ACETYLGLUCOSAMINE-1-PHOSPHODIESTER ALPHA-N-ACETYLGLUCOSAMINIDASE"/>
    <property type="match status" value="1"/>
</dbReference>
<dbReference type="AlphaFoldDB" id="A0A1A5YJB2"/>
<reference evidence="2 3" key="1">
    <citation type="submission" date="2016-05" db="EMBL/GenBank/DDBJ databases">
        <title>Paenibacillus oryzae. sp. nov., isolated from the rice root.</title>
        <authorList>
            <person name="Zhang J."/>
            <person name="Zhang X."/>
        </authorList>
    </citation>
    <scope>NUCLEOTIDE SEQUENCE [LARGE SCALE GENOMIC DNA]</scope>
    <source>
        <strain evidence="2 3">1DrF-4</strain>
    </source>
</reference>
<dbReference type="EMBL" id="LYPA01000054">
    <property type="protein sequence ID" value="OBR65653.1"/>
    <property type="molecule type" value="Genomic_DNA"/>
</dbReference>